<dbReference type="NCBIfam" id="TIGR03225">
    <property type="entry name" value="benzo_boxB"/>
    <property type="match status" value="1"/>
</dbReference>
<gene>
    <name evidence="1" type="primary">boxB</name>
    <name evidence="1" type="ORF">GTU67_07395</name>
</gene>
<dbReference type="SUPFAM" id="SSF47240">
    <property type="entry name" value="Ferritin-like"/>
    <property type="match status" value="1"/>
</dbReference>
<dbReference type="PANTHER" id="PTHR30458">
    <property type="entry name" value="PHENYLACETIC ACID DEGRADATION PROTEIN PAA"/>
    <property type="match status" value="1"/>
</dbReference>
<dbReference type="GO" id="GO:0010124">
    <property type="term" value="P:phenylacetate catabolic process"/>
    <property type="evidence" value="ECO:0007669"/>
    <property type="project" value="TreeGrafter"/>
</dbReference>
<protein>
    <submittedName>
        <fullName evidence="1">Benzoyl-CoA 2,3-epoxidase subunit BoxB</fullName>
        <ecNumber evidence="1">1.14.13.208</ecNumber>
    </submittedName>
</protein>
<dbReference type="AlphaFoldDB" id="A0A842HNC4"/>
<dbReference type="GO" id="GO:0016491">
    <property type="term" value="F:oxidoreductase activity"/>
    <property type="evidence" value="ECO:0007669"/>
    <property type="project" value="UniProtKB-KW"/>
</dbReference>
<dbReference type="PANTHER" id="PTHR30458:SF0">
    <property type="entry name" value="1,2-PHENYLACETYL-COA EPOXIDASE, SUBUNIT C"/>
    <property type="match status" value="1"/>
</dbReference>
<dbReference type="Proteomes" id="UP000545386">
    <property type="component" value="Unassembled WGS sequence"/>
</dbReference>
<sequence length="475" mass="54395">MSGINYSEKIPNNVNLSSDRTLQRALEHWQPNYLKWWADMGPESSQNMDVYLRTAVSVDPSGWAHFEHVKMPDYRWGIFLTPPEQDRKIHFGEHMGEAAWQDAPGEYRANLRRIIVTQGDTEPASVEQQRHLGLTAPSQYDLRNLFQVNVEEGRHLWAMVYLLHRYFGRDGREEADALLQRNSGSEDSPRILGAFNEKTPDWLAFYMFTYFTDRDGKFQLCALAESAFDPLARTTKFMLTEEAHHMFVGESGVSRVLQRTAQVMNELKTEDPAAIRRAGVIDLPTIQRYLNFHFSVTVDLFGADQSSNAATFYTTGLKGRYEEGKRTDDHVLKSDTYRVLEVKNGQLNEVEVPMLNALNEVLRDDYIKDSMAGVARWNKVLEKAGVDFRLTVPHKAFNRKIGTLSGIRVSPDGHVLTEEQWNANVDTWLPTPEDRAFVASLMGRVVEPGKFANWIAPPVMGINRQPIDFEYIRFN</sequence>
<dbReference type="InterPro" id="IPR052703">
    <property type="entry name" value="Aromatic_CoA_ox/epox"/>
</dbReference>
<dbReference type="InterPro" id="IPR012348">
    <property type="entry name" value="RNR-like"/>
</dbReference>
<dbReference type="EC" id="1.14.13.208" evidence="1"/>
<evidence type="ECO:0000313" key="2">
    <source>
        <dbReference type="Proteomes" id="UP000545386"/>
    </source>
</evidence>
<dbReference type="Gene3D" id="1.10.620.20">
    <property type="entry name" value="Ribonucleotide Reductase, subunit A"/>
    <property type="match status" value="1"/>
</dbReference>
<keyword evidence="1" id="KW-0560">Oxidoreductase</keyword>
<evidence type="ECO:0000313" key="1">
    <source>
        <dbReference type="EMBL" id="MBC2769736.1"/>
    </source>
</evidence>
<name>A0A842HNC4_9BURK</name>
<reference evidence="1 2" key="1">
    <citation type="submission" date="2020-08" db="EMBL/GenBank/DDBJ databases">
        <title>Paraeoetvoesia sp. YC-7-48 draft genome sequence.</title>
        <authorList>
            <person name="Yao L."/>
        </authorList>
    </citation>
    <scope>NUCLEOTIDE SEQUENCE [LARGE SCALE GENOMIC DNA]</scope>
    <source>
        <strain evidence="2">YC-7-48</strain>
    </source>
</reference>
<keyword evidence="2" id="KW-1185">Reference proteome</keyword>
<proteinExistence type="predicted"/>
<dbReference type="RefSeq" id="WP_185779455.1">
    <property type="nucleotide sequence ID" value="NZ_JACJUU010000004.1"/>
</dbReference>
<comment type="caution">
    <text evidence="1">The sequence shown here is derived from an EMBL/GenBank/DDBJ whole genome shotgun (WGS) entry which is preliminary data.</text>
</comment>
<dbReference type="InterPro" id="IPR009078">
    <property type="entry name" value="Ferritin-like_SF"/>
</dbReference>
<dbReference type="EMBL" id="JACJUU010000004">
    <property type="protein sequence ID" value="MBC2769736.1"/>
    <property type="molecule type" value="Genomic_DNA"/>
</dbReference>
<organism evidence="1 2">
    <name type="scientific">Pusillimonas minor</name>
    <dbReference type="NCBI Taxonomy" id="2697024"/>
    <lineage>
        <taxon>Bacteria</taxon>
        <taxon>Pseudomonadati</taxon>
        <taxon>Pseudomonadota</taxon>
        <taxon>Betaproteobacteria</taxon>
        <taxon>Burkholderiales</taxon>
        <taxon>Alcaligenaceae</taxon>
        <taxon>Pusillimonas</taxon>
    </lineage>
</organism>
<accession>A0A842HNC4</accession>
<dbReference type="GO" id="GO:0005829">
    <property type="term" value="C:cytosol"/>
    <property type="evidence" value="ECO:0007669"/>
    <property type="project" value="TreeGrafter"/>
</dbReference>
<dbReference type="InterPro" id="IPR017635">
    <property type="entry name" value="Benzoyl_CoA_Oase_BoxB"/>
</dbReference>